<evidence type="ECO:0000259" key="3">
    <source>
        <dbReference type="PROSITE" id="PS51462"/>
    </source>
</evidence>
<reference evidence="4" key="1">
    <citation type="submission" date="2014-11" db="EMBL/GenBank/DDBJ databases">
        <authorList>
            <person name="Zhu J."/>
            <person name="Qi W."/>
            <person name="Song R."/>
        </authorList>
    </citation>
    <scope>NUCLEOTIDE SEQUENCE</scope>
</reference>
<dbReference type="InterPro" id="IPR015797">
    <property type="entry name" value="NUDIX_hydrolase-like_dom_sf"/>
</dbReference>
<dbReference type="InterPro" id="IPR000086">
    <property type="entry name" value="NUDIX_hydrolase_dom"/>
</dbReference>
<dbReference type="CDD" id="cd02883">
    <property type="entry name" value="NUDIX_Hydrolase"/>
    <property type="match status" value="1"/>
</dbReference>
<dbReference type="PANTHER" id="PTHR43046">
    <property type="entry name" value="GDP-MANNOSE MANNOSYL HYDROLASE"/>
    <property type="match status" value="1"/>
</dbReference>
<keyword evidence="2" id="KW-0378">Hydrolase</keyword>
<proteinExistence type="predicted"/>
<dbReference type="InterPro" id="IPR020084">
    <property type="entry name" value="NUDIX_hydrolase_CS"/>
</dbReference>
<dbReference type="Pfam" id="PF00293">
    <property type="entry name" value="NUDIX"/>
    <property type="match status" value="1"/>
</dbReference>
<feature type="domain" description="Nudix hydrolase" evidence="3">
    <location>
        <begin position="112"/>
        <end position="255"/>
    </location>
</feature>
<dbReference type="PROSITE" id="PS00893">
    <property type="entry name" value="NUDIX_BOX"/>
    <property type="match status" value="1"/>
</dbReference>
<dbReference type="GO" id="GO:0016787">
    <property type="term" value="F:hydrolase activity"/>
    <property type="evidence" value="ECO:0007669"/>
    <property type="project" value="UniProtKB-KW"/>
</dbReference>
<sequence>METDYKYVYLEHDGKILLVDQNGNGPMLPKMGRTKIQDEEFILRLPTLKEIEKMEIKWTLKRINEIILGNEKFTISVGEPNIDWPENWAWKDSVISDNSIEPIVRECVYRTIHRIVSKVIIINDNKVLMAKVSRGFFKGHWTLPGGFVNYDEHPRTGAEREVLEELGIRIKIPDSKGELGKIRNGDDGLFIQHEIFNEQGISWVSFTYKCNINKEIEKFNLKKDEIDEVKWFSIDEAKSVSVSPFDINAINALVKEK</sequence>
<dbReference type="PANTHER" id="PTHR43046:SF14">
    <property type="entry name" value="MUTT_NUDIX FAMILY PROTEIN"/>
    <property type="match status" value="1"/>
</dbReference>
<evidence type="ECO:0000256" key="2">
    <source>
        <dbReference type="ARBA" id="ARBA00022801"/>
    </source>
</evidence>
<dbReference type="SUPFAM" id="SSF55811">
    <property type="entry name" value="Nudix"/>
    <property type="match status" value="1"/>
</dbReference>
<organism evidence="4">
    <name type="scientific">uncultured Poseidoniia archaeon</name>
    <dbReference type="NCBI Taxonomy" id="1697135"/>
    <lineage>
        <taxon>Archaea</taxon>
        <taxon>Methanobacteriati</taxon>
        <taxon>Thermoplasmatota</taxon>
        <taxon>Candidatus Poseidoniia</taxon>
        <taxon>environmental samples</taxon>
    </lineage>
</organism>
<dbReference type="AlphaFoldDB" id="A0A1B1TDT7"/>
<evidence type="ECO:0000256" key="1">
    <source>
        <dbReference type="ARBA" id="ARBA00001946"/>
    </source>
</evidence>
<accession>A0A1B1TDT7</accession>
<dbReference type="PROSITE" id="PS51462">
    <property type="entry name" value="NUDIX"/>
    <property type="match status" value="1"/>
</dbReference>
<reference evidence="4" key="2">
    <citation type="journal article" date="2015" name="ISME J.">
        <title>A new class of marine Euryarchaeota group II from the Mediterranean deep chlorophyll maximum.</title>
        <authorList>
            <person name="Martin-Cuadrado A.B."/>
            <person name="Garcia-Heredia I."/>
            <person name="Molto A.G."/>
            <person name="Lopez-Ubeda R."/>
            <person name="Kimes N."/>
            <person name="Lopez-Garcia P."/>
            <person name="Moreira D."/>
            <person name="Rodriguez-Valera F."/>
        </authorList>
    </citation>
    <scope>NUCLEOTIDE SEQUENCE</scope>
</reference>
<evidence type="ECO:0000313" key="4">
    <source>
        <dbReference type="EMBL" id="ANV80428.1"/>
    </source>
</evidence>
<name>A0A1B1TDT7_9ARCH</name>
<comment type="cofactor">
    <cofactor evidence="1">
        <name>Mg(2+)</name>
        <dbReference type="ChEBI" id="CHEBI:18420"/>
    </cofactor>
</comment>
<dbReference type="EMBL" id="KP211887">
    <property type="protein sequence ID" value="ANV80428.1"/>
    <property type="molecule type" value="Genomic_DNA"/>
</dbReference>
<dbReference type="Gene3D" id="3.90.79.10">
    <property type="entry name" value="Nucleoside Triphosphate Pyrophosphohydrolase"/>
    <property type="match status" value="1"/>
</dbReference>
<protein>
    <recommendedName>
        <fullName evidence="3">Nudix hydrolase domain-containing protein</fullName>
    </recommendedName>
</protein>